<evidence type="ECO:0000313" key="2">
    <source>
        <dbReference type="EMBL" id="XFO75023.1"/>
    </source>
</evidence>
<dbReference type="SUPFAM" id="SSF53448">
    <property type="entry name" value="Nucleotide-diphospho-sugar transferases"/>
    <property type="match status" value="2"/>
</dbReference>
<evidence type="ECO:0000259" key="1">
    <source>
        <dbReference type="Pfam" id="PF00535"/>
    </source>
</evidence>
<accession>A0ABZ3J9J8</accession>
<dbReference type="RefSeq" id="WP_093796623.1">
    <property type="nucleotide sequence ID" value="NZ_CP155571.1"/>
</dbReference>
<organism evidence="2 3">
    <name type="scientific">Sporomusa acidovorans (strain ATCC 49682 / DSM 3132 / Mol)</name>
    <dbReference type="NCBI Taxonomy" id="1123286"/>
    <lineage>
        <taxon>Bacteria</taxon>
        <taxon>Bacillati</taxon>
        <taxon>Bacillota</taxon>
        <taxon>Negativicutes</taxon>
        <taxon>Selenomonadales</taxon>
        <taxon>Sporomusaceae</taxon>
        <taxon>Sporomusa</taxon>
    </lineage>
</organism>
<protein>
    <recommendedName>
        <fullName evidence="1">Glycosyltransferase 2-like domain-containing protein</fullName>
    </recommendedName>
</protein>
<name>A0ABZ3J9J8_SPOA4</name>
<reference evidence="2" key="1">
    <citation type="submission" date="2024-05" db="EMBL/GenBank/DDBJ databases">
        <title>Isolation and characterization of Sporomusa carbonis sp. nov., a carboxydotrophic hydrogenogen in the genus of Sporomusa isolated from a charcoal burning pile.</title>
        <authorList>
            <person name="Boeer T."/>
            <person name="Rosenbaum F."/>
            <person name="Eysell L."/>
            <person name="Mueller V."/>
            <person name="Daniel R."/>
            <person name="Poehlein A."/>
        </authorList>
    </citation>
    <scope>NUCLEOTIDE SEQUENCE [LARGE SCALE GENOMIC DNA]</scope>
    <source>
        <strain evidence="2">DSM 3132</strain>
    </source>
</reference>
<dbReference type="EMBL" id="CP155571">
    <property type="protein sequence ID" value="XFO75023.1"/>
    <property type="molecule type" value="Genomic_DNA"/>
</dbReference>
<sequence length="520" mass="60236">MANDVAGACLVKKYLGVLLVIKVVIGSPVKQKAAILEQFLQSMDNLDCEGLSIEYILVDDNEIASSLLCDFAAKHANTVIVKGENPIEYRCDEKTHCWQEALIWKVAAYKDRIIEYALQTEADYLFLVDSDLYLHPQTVKQLIGLKKDIVSEVYWTSWLMDKSPLPQVWVGDQYRLFPIERGEQYSEAEQAKKSQEFINMLKIPGVYKVGGLGACTLISRHALEKGVSFREIYNLGLIGEDRHFCIRAAALGLELFADTRYPPFHIYRESELAALAEYKSRLTRNTEHPKLTVGLLVRNESGRYLERVLQHITEYADEVVILDDGSTDDTVAICREQLVNIAHRIVENGASKFGNEVELRKMLWELAVSTQPDWIMILDADERFEQKAAEPIRELIKDDTFDVVYFRLYDMWSESSYREDGYWLAHKVYRPFLVRYCSNFVYEWLEQPLHCGRFPMNIVKLPGKQSELRVQHFGWARPEDRVAKYFRYKELDPIAKYGVQEQYLSILAPKPNVIQWRDEE</sequence>
<evidence type="ECO:0000313" key="3">
    <source>
        <dbReference type="Proteomes" id="UP000216052"/>
    </source>
</evidence>
<dbReference type="Pfam" id="PF00535">
    <property type="entry name" value="Glycos_transf_2"/>
    <property type="match status" value="1"/>
</dbReference>
<dbReference type="PANTHER" id="PTHR43630">
    <property type="entry name" value="POLY-BETA-1,6-N-ACETYL-D-GLUCOSAMINE SYNTHASE"/>
    <property type="match status" value="1"/>
</dbReference>
<dbReference type="Gene3D" id="3.90.550.10">
    <property type="entry name" value="Spore Coat Polysaccharide Biosynthesis Protein SpsA, Chain A"/>
    <property type="match status" value="2"/>
</dbReference>
<gene>
    <name evidence="2" type="ORF">SPACI_051340</name>
</gene>
<dbReference type="PANTHER" id="PTHR43630:SF2">
    <property type="entry name" value="GLYCOSYLTRANSFERASE"/>
    <property type="match status" value="1"/>
</dbReference>
<dbReference type="Proteomes" id="UP000216052">
    <property type="component" value="Chromosome"/>
</dbReference>
<feature type="domain" description="Glycosyltransferase 2-like" evidence="1">
    <location>
        <begin position="297"/>
        <end position="409"/>
    </location>
</feature>
<dbReference type="InterPro" id="IPR001173">
    <property type="entry name" value="Glyco_trans_2-like"/>
</dbReference>
<proteinExistence type="predicted"/>
<dbReference type="InterPro" id="IPR029044">
    <property type="entry name" value="Nucleotide-diphossugar_trans"/>
</dbReference>
<keyword evidence="3" id="KW-1185">Reference proteome</keyword>